<keyword evidence="2" id="KW-1185">Reference proteome</keyword>
<dbReference type="Proteomes" id="UP000789901">
    <property type="component" value="Unassembled WGS sequence"/>
</dbReference>
<gene>
    <name evidence="1" type="ORF">GMARGA_LOCUS3594</name>
</gene>
<evidence type="ECO:0000313" key="1">
    <source>
        <dbReference type="EMBL" id="CAG8530437.1"/>
    </source>
</evidence>
<protein>
    <submittedName>
        <fullName evidence="1">2052_t:CDS:1</fullName>
    </submittedName>
</protein>
<dbReference type="EMBL" id="CAJVQB010001311">
    <property type="protein sequence ID" value="CAG8530437.1"/>
    <property type="molecule type" value="Genomic_DNA"/>
</dbReference>
<evidence type="ECO:0000313" key="2">
    <source>
        <dbReference type="Proteomes" id="UP000789901"/>
    </source>
</evidence>
<proteinExistence type="predicted"/>
<sequence>MVWETNNTKNEITIEDVPSIKRVENWIAVYTSGLSEAAAERCSNFEKSSGRRLGHRHRDDFIQNNDHENFEYQSNV</sequence>
<name>A0ABN7U7Q6_GIGMA</name>
<organism evidence="1 2">
    <name type="scientific">Gigaspora margarita</name>
    <dbReference type="NCBI Taxonomy" id="4874"/>
    <lineage>
        <taxon>Eukaryota</taxon>
        <taxon>Fungi</taxon>
        <taxon>Fungi incertae sedis</taxon>
        <taxon>Mucoromycota</taxon>
        <taxon>Glomeromycotina</taxon>
        <taxon>Glomeromycetes</taxon>
        <taxon>Diversisporales</taxon>
        <taxon>Gigasporaceae</taxon>
        <taxon>Gigaspora</taxon>
    </lineage>
</organism>
<accession>A0ABN7U7Q6</accession>
<comment type="caution">
    <text evidence="1">The sequence shown here is derived from an EMBL/GenBank/DDBJ whole genome shotgun (WGS) entry which is preliminary data.</text>
</comment>
<reference evidence="1 2" key="1">
    <citation type="submission" date="2021-06" db="EMBL/GenBank/DDBJ databases">
        <authorList>
            <person name="Kallberg Y."/>
            <person name="Tangrot J."/>
            <person name="Rosling A."/>
        </authorList>
    </citation>
    <scope>NUCLEOTIDE SEQUENCE [LARGE SCALE GENOMIC DNA]</scope>
    <source>
        <strain evidence="1 2">120-4 pot B 10/14</strain>
    </source>
</reference>